<name>A0A2U2X1D3_9FLAO</name>
<gene>
    <name evidence="1" type="ORF">DIT68_14825</name>
</gene>
<comment type="caution">
    <text evidence="1">The sequence shown here is derived from an EMBL/GenBank/DDBJ whole genome shotgun (WGS) entry which is preliminary data.</text>
</comment>
<sequence length="194" mass="21758">MRKVILGATFFIASLSIAQEEIGLSSEAQINLSTHFLPDKDKKEARVIGYSDEVEMIVLRDSDSYLTCVGDDPNKDGIQIVCYYSELEDFFQRGRVLKSEGKSPIEVREIRKKEIESGVLNFPKGQSMMYVFSGKAENLDKESGEIKEGKLRYVVYLPYATQESTGLPLSPSAPGMPWLMDPGTHRAHIMVMPN</sequence>
<dbReference type="AlphaFoldDB" id="A0A2U2X1D3"/>
<dbReference type="OrthoDB" id="9793669at2"/>
<proteinExistence type="predicted"/>
<organism evidence="1 2">
    <name type="scientific">Brumimicrobium oceani</name>
    <dbReference type="NCBI Taxonomy" id="2100725"/>
    <lineage>
        <taxon>Bacteria</taxon>
        <taxon>Pseudomonadati</taxon>
        <taxon>Bacteroidota</taxon>
        <taxon>Flavobacteriia</taxon>
        <taxon>Flavobacteriales</taxon>
        <taxon>Crocinitomicaceae</taxon>
        <taxon>Brumimicrobium</taxon>
    </lineage>
</organism>
<accession>A0A2U2X1D3</accession>
<dbReference type="EMBL" id="QFRJ01000016">
    <property type="protein sequence ID" value="PWH81595.1"/>
    <property type="molecule type" value="Genomic_DNA"/>
</dbReference>
<dbReference type="Proteomes" id="UP000245370">
    <property type="component" value="Unassembled WGS sequence"/>
</dbReference>
<protein>
    <submittedName>
        <fullName evidence="1">Uncharacterized protein</fullName>
    </submittedName>
</protein>
<dbReference type="RefSeq" id="WP_109360603.1">
    <property type="nucleotide sequence ID" value="NZ_QFRJ01000016.1"/>
</dbReference>
<evidence type="ECO:0000313" key="2">
    <source>
        <dbReference type="Proteomes" id="UP000245370"/>
    </source>
</evidence>
<keyword evidence="2" id="KW-1185">Reference proteome</keyword>
<evidence type="ECO:0000313" key="1">
    <source>
        <dbReference type="EMBL" id="PWH81595.1"/>
    </source>
</evidence>
<reference evidence="1 2" key="1">
    <citation type="submission" date="2018-05" db="EMBL/GenBank/DDBJ databases">
        <title>Brumimicrobium oceani sp. nov., isolated from coastal sediment.</title>
        <authorList>
            <person name="Kou Y."/>
        </authorList>
    </citation>
    <scope>NUCLEOTIDE SEQUENCE [LARGE SCALE GENOMIC DNA]</scope>
    <source>
        <strain evidence="1 2">C305</strain>
    </source>
</reference>
<reference evidence="1 2" key="2">
    <citation type="submission" date="2018-05" db="EMBL/GenBank/DDBJ databases">
        <authorList>
            <person name="Lanie J.A."/>
            <person name="Ng W.-L."/>
            <person name="Kazmierczak K.M."/>
            <person name="Andrzejewski T.M."/>
            <person name="Davidsen T.M."/>
            <person name="Wayne K.J."/>
            <person name="Tettelin H."/>
            <person name="Glass J.I."/>
            <person name="Rusch D."/>
            <person name="Podicherti R."/>
            <person name="Tsui H.-C.T."/>
            <person name="Winkler M.E."/>
        </authorList>
    </citation>
    <scope>NUCLEOTIDE SEQUENCE [LARGE SCALE GENOMIC DNA]</scope>
    <source>
        <strain evidence="1 2">C305</strain>
    </source>
</reference>